<name>A0ABP4ARK3_9ACTN</name>
<dbReference type="Proteomes" id="UP001500542">
    <property type="component" value="Unassembled WGS sequence"/>
</dbReference>
<dbReference type="Pfam" id="PF01035">
    <property type="entry name" value="DNA_binding_1"/>
    <property type="match status" value="1"/>
</dbReference>
<feature type="domain" description="Methylated-DNA-[protein]-cysteine S-methyltransferase DNA binding" evidence="9">
    <location>
        <begin position="82"/>
        <end position="161"/>
    </location>
</feature>
<dbReference type="InterPro" id="IPR023546">
    <property type="entry name" value="MGMT"/>
</dbReference>
<keyword evidence="3 8" id="KW-0489">Methyltransferase</keyword>
<dbReference type="Gene3D" id="3.30.160.70">
    <property type="entry name" value="Methylated DNA-protein cysteine methyltransferase domain"/>
    <property type="match status" value="1"/>
</dbReference>
<accession>A0ABP4ARK3</accession>
<dbReference type="InterPro" id="IPR001497">
    <property type="entry name" value="MethylDNA_cys_MeTrfase_AS"/>
</dbReference>
<dbReference type="SUPFAM" id="SSF53155">
    <property type="entry name" value="Methylated DNA-protein cysteine methyltransferase domain"/>
    <property type="match status" value="1"/>
</dbReference>
<keyword evidence="6 8" id="KW-0234">DNA repair</keyword>
<dbReference type="NCBIfam" id="TIGR00589">
    <property type="entry name" value="ogt"/>
    <property type="match status" value="1"/>
</dbReference>
<evidence type="ECO:0000256" key="3">
    <source>
        <dbReference type="ARBA" id="ARBA00022603"/>
    </source>
</evidence>
<sequence length="171" mass="18615">MNNRHAIVSTQLGDLTLAASDDAVTGVYFPHHWVKPERATLGDEVDATTDPVLNEAATQLTQYLAGDRDDFDLKTELRGGDAFQQKVWALLDEIPRGTTTTYGELAGRLGDKQLAQLVGKAVGSNPLSIIVPCHRVVGKDGKLTGYAGGLKRKQFLLDLEEPALVKETRLF</sequence>
<evidence type="ECO:0000256" key="2">
    <source>
        <dbReference type="ARBA" id="ARBA00022490"/>
    </source>
</evidence>
<dbReference type="Gene3D" id="1.10.10.10">
    <property type="entry name" value="Winged helix-like DNA-binding domain superfamily/Winged helix DNA-binding domain"/>
    <property type="match status" value="1"/>
</dbReference>
<evidence type="ECO:0000259" key="9">
    <source>
        <dbReference type="Pfam" id="PF01035"/>
    </source>
</evidence>
<dbReference type="PANTHER" id="PTHR10815:SF13">
    <property type="entry name" value="METHYLATED-DNA--PROTEIN-CYSTEINE METHYLTRANSFERASE"/>
    <property type="match status" value="1"/>
</dbReference>
<keyword evidence="4 8" id="KW-0808">Transferase</keyword>
<dbReference type="HAMAP" id="MF_00772">
    <property type="entry name" value="OGT"/>
    <property type="match status" value="1"/>
</dbReference>
<evidence type="ECO:0000313" key="11">
    <source>
        <dbReference type="EMBL" id="GAA0940284.1"/>
    </source>
</evidence>
<evidence type="ECO:0000259" key="10">
    <source>
        <dbReference type="Pfam" id="PF02870"/>
    </source>
</evidence>
<keyword evidence="12" id="KW-1185">Reference proteome</keyword>
<keyword evidence="2 8" id="KW-0963">Cytoplasm</keyword>
<dbReference type="PROSITE" id="PS00374">
    <property type="entry name" value="MGMT"/>
    <property type="match status" value="1"/>
</dbReference>
<comment type="similarity">
    <text evidence="8">Belongs to the MGMT family.</text>
</comment>
<comment type="subcellular location">
    <subcellularLocation>
        <location evidence="8">Cytoplasm</location>
    </subcellularLocation>
</comment>
<dbReference type="InterPro" id="IPR008332">
    <property type="entry name" value="MethylG_MeTrfase_N"/>
</dbReference>
<dbReference type="Pfam" id="PF02870">
    <property type="entry name" value="Methyltransf_1N"/>
    <property type="match status" value="1"/>
</dbReference>
<protein>
    <recommendedName>
        <fullName evidence="8">Methylated-DNA--protein-cysteine methyltransferase</fullName>
        <ecNumber evidence="8">2.1.1.63</ecNumber>
    </recommendedName>
    <alternativeName>
        <fullName evidence="8">6-O-methylguanine-DNA methyltransferase</fullName>
        <shortName evidence="8">MGMT</shortName>
    </alternativeName>
    <alternativeName>
        <fullName evidence="8">O-6-methylguanine-DNA-alkyltransferase</fullName>
    </alternativeName>
</protein>
<dbReference type="InterPro" id="IPR014048">
    <property type="entry name" value="MethylDNA_cys_MeTrfase_DNA-bd"/>
</dbReference>
<reference evidence="12" key="1">
    <citation type="journal article" date="2019" name="Int. J. Syst. Evol. Microbiol.">
        <title>The Global Catalogue of Microorganisms (GCM) 10K type strain sequencing project: providing services to taxonomists for standard genome sequencing and annotation.</title>
        <authorList>
            <consortium name="The Broad Institute Genomics Platform"/>
            <consortium name="The Broad Institute Genome Sequencing Center for Infectious Disease"/>
            <person name="Wu L."/>
            <person name="Ma J."/>
        </authorList>
    </citation>
    <scope>NUCLEOTIDE SEQUENCE [LARGE SCALE GENOMIC DNA]</scope>
    <source>
        <strain evidence="12">JCM 10977</strain>
    </source>
</reference>
<feature type="domain" description="Methylguanine DNA methyltransferase ribonuclease-like" evidence="10">
    <location>
        <begin position="5"/>
        <end position="76"/>
    </location>
</feature>
<dbReference type="CDD" id="cd06445">
    <property type="entry name" value="ATase"/>
    <property type="match status" value="1"/>
</dbReference>
<evidence type="ECO:0000313" key="12">
    <source>
        <dbReference type="Proteomes" id="UP001500542"/>
    </source>
</evidence>
<comment type="function">
    <text evidence="8">Involved in the cellular defense against the biological effects of O6-methylguanine (O6-MeG) and O4-methylthymine (O4-MeT) in DNA. Repairs the methylated nucleobase in DNA by stoichiometrically transferring the methyl group to a cysteine residue in the enzyme. This is a suicide reaction: the enzyme is irreversibly inactivated.</text>
</comment>
<feature type="active site" description="Nucleophile; methyl group acceptor" evidence="8">
    <location>
        <position position="133"/>
    </location>
</feature>
<dbReference type="EMBL" id="BAAAHK010000007">
    <property type="protein sequence ID" value="GAA0940284.1"/>
    <property type="molecule type" value="Genomic_DNA"/>
</dbReference>
<dbReference type="EC" id="2.1.1.63" evidence="8"/>
<comment type="catalytic activity">
    <reaction evidence="1 8">
        <text>a 4-O-methyl-thymidine in DNA + L-cysteinyl-[protein] = a thymidine in DNA + S-methyl-L-cysteinyl-[protein]</text>
        <dbReference type="Rhea" id="RHEA:53428"/>
        <dbReference type="Rhea" id="RHEA-COMP:10131"/>
        <dbReference type="Rhea" id="RHEA-COMP:10132"/>
        <dbReference type="Rhea" id="RHEA-COMP:13555"/>
        <dbReference type="Rhea" id="RHEA-COMP:13556"/>
        <dbReference type="ChEBI" id="CHEBI:29950"/>
        <dbReference type="ChEBI" id="CHEBI:82612"/>
        <dbReference type="ChEBI" id="CHEBI:137386"/>
        <dbReference type="ChEBI" id="CHEBI:137387"/>
        <dbReference type="EC" id="2.1.1.63"/>
    </reaction>
</comment>
<comment type="miscellaneous">
    <text evidence="8">This enzyme catalyzes only one turnover and therefore is not strictly catalytic. According to one definition, an enzyme is a biocatalyst that acts repeatedly and over many reaction cycles.</text>
</comment>
<dbReference type="InterPro" id="IPR036217">
    <property type="entry name" value="MethylDNA_cys_MeTrfase_DNAb"/>
</dbReference>
<comment type="caution">
    <text evidence="11">The sequence shown here is derived from an EMBL/GenBank/DDBJ whole genome shotgun (WGS) entry which is preliminary data.</text>
</comment>
<keyword evidence="5 8" id="KW-0227">DNA damage</keyword>
<proteinExistence type="inferred from homology"/>
<dbReference type="RefSeq" id="WP_343969383.1">
    <property type="nucleotide sequence ID" value="NZ_BAAAHK010000007.1"/>
</dbReference>
<dbReference type="SUPFAM" id="SSF46767">
    <property type="entry name" value="Methylated DNA-protein cysteine methyltransferase, C-terminal domain"/>
    <property type="match status" value="1"/>
</dbReference>
<evidence type="ECO:0000256" key="1">
    <source>
        <dbReference type="ARBA" id="ARBA00001286"/>
    </source>
</evidence>
<evidence type="ECO:0000256" key="7">
    <source>
        <dbReference type="ARBA" id="ARBA00049348"/>
    </source>
</evidence>
<dbReference type="InterPro" id="IPR036631">
    <property type="entry name" value="MGMT_N_sf"/>
</dbReference>
<evidence type="ECO:0000256" key="8">
    <source>
        <dbReference type="HAMAP-Rule" id="MF_00772"/>
    </source>
</evidence>
<dbReference type="PANTHER" id="PTHR10815">
    <property type="entry name" value="METHYLATED-DNA--PROTEIN-CYSTEINE METHYLTRANSFERASE"/>
    <property type="match status" value="1"/>
</dbReference>
<evidence type="ECO:0000256" key="4">
    <source>
        <dbReference type="ARBA" id="ARBA00022679"/>
    </source>
</evidence>
<organism evidence="11 12">
    <name type="scientific">Kribbella koreensis</name>
    <dbReference type="NCBI Taxonomy" id="57909"/>
    <lineage>
        <taxon>Bacteria</taxon>
        <taxon>Bacillati</taxon>
        <taxon>Actinomycetota</taxon>
        <taxon>Actinomycetes</taxon>
        <taxon>Propionibacteriales</taxon>
        <taxon>Kribbellaceae</taxon>
        <taxon>Kribbella</taxon>
    </lineage>
</organism>
<evidence type="ECO:0000256" key="5">
    <source>
        <dbReference type="ARBA" id="ARBA00022763"/>
    </source>
</evidence>
<comment type="catalytic activity">
    <reaction evidence="7 8">
        <text>a 6-O-methyl-2'-deoxyguanosine in DNA + L-cysteinyl-[protein] = S-methyl-L-cysteinyl-[protein] + a 2'-deoxyguanosine in DNA</text>
        <dbReference type="Rhea" id="RHEA:24000"/>
        <dbReference type="Rhea" id="RHEA-COMP:10131"/>
        <dbReference type="Rhea" id="RHEA-COMP:10132"/>
        <dbReference type="Rhea" id="RHEA-COMP:11367"/>
        <dbReference type="Rhea" id="RHEA-COMP:11368"/>
        <dbReference type="ChEBI" id="CHEBI:29950"/>
        <dbReference type="ChEBI" id="CHEBI:82612"/>
        <dbReference type="ChEBI" id="CHEBI:85445"/>
        <dbReference type="ChEBI" id="CHEBI:85448"/>
        <dbReference type="EC" id="2.1.1.63"/>
    </reaction>
</comment>
<gene>
    <name evidence="11" type="ORF">GCM10009554_30880</name>
</gene>
<dbReference type="InterPro" id="IPR036388">
    <property type="entry name" value="WH-like_DNA-bd_sf"/>
</dbReference>
<evidence type="ECO:0000256" key="6">
    <source>
        <dbReference type="ARBA" id="ARBA00023204"/>
    </source>
</evidence>